<dbReference type="InterPro" id="IPR052363">
    <property type="entry name" value="LPS_export_LptC"/>
</dbReference>
<evidence type="ECO:0000256" key="1">
    <source>
        <dbReference type="ARBA" id="ARBA00022475"/>
    </source>
</evidence>
<evidence type="ECO:0000313" key="6">
    <source>
        <dbReference type="EMBL" id="VAW97465.1"/>
    </source>
</evidence>
<dbReference type="GO" id="GO:0015221">
    <property type="term" value="F:lipopolysaccharide transmembrane transporter activity"/>
    <property type="evidence" value="ECO:0007669"/>
    <property type="project" value="InterPro"/>
</dbReference>
<dbReference type="GO" id="GO:0005886">
    <property type="term" value="C:plasma membrane"/>
    <property type="evidence" value="ECO:0007669"/>
    <property type="project" value="InterPro"/>
</dbReference>
<accession>A0A3B0ZV83</accession>
<keyword evidence="1" id="KW-1003">Cell membrane</keyword>
<dbReference type="PANTHER" id="PTHR37481">
    <property type="entry name" value="LIPOPOLYSACCHARIDE EXPORT SYSTEM PROTEIN LPTC"/>
    <property type="match status" value="1"/>
</dbReference>
<dbReference type="GO" id="GO:0017089">
    <property type="term" value="F:glycolipid transfer activity"/>
    <property type="evidence" value="ECO:0007669"/>
    <property type="project" value="TreeGrafter"/>
</dbReference>
<dbReference type="EMBL" id="UOFR01000049">
    <property type="protein sequence ID" value="VAW97465.1"/>
    <property type="molecule type" value="Genomic_DNA"/>
</dbReference>
<dbReference type="InterPro" id="IPR026265">
    <property type="entry name" value="LptC"/>
</dbReference>
<evidence type="ECO:0000256" key="5">
    <source>
        <dbReference type="ARBA" id="ARBA00023136"/>
    </source>
</evidence>
<dbReference type="Gene3D" id="2.60.450.10">
    <property type="entry name" value="Lipopolysaccharide (LPS) transport protein A like domain"/>
    <property type="match status" value="1"/>
</dbReference>
<proteinExistence type="inferred from homology"/>
<gene>
    <name evidence="6" type="ORF">MNBD_GAMMA21-2525</name>
</gene>
<evidence type="ECO:0000256" key="3">
    <source>
        <dbReference type="ARBA" id="ARBA00022692"/>
    </source>
</evidence>
<protein>
    <recommendedName>
        <fullName evidence="7">Lipopolysaccharide export system protein LptC</fullName>
    </recommendedName>
</protein>
<keyword evidence="3" id="KW-0812">Transmembrane</keyword>
<dbReference type="Pfam" id="PF06835">
    <property type="entry name" value="LptC"/>
    <property type="match status" value="1"/>
</dbReference>
<dbReference type="PANTHER" id="PTHR37481:SF1">
    <property type="entry name" value="LIPOPOLYSACCHARIDE EXPORT SYSTEM PROTEIN LPTC"/>
    <property type="match status" value="1"/>
</dbReference>
<keyword evidence="2" id="KW-0997">Cell inner membrane</keyword>
<evidence type="ECO:0000256" key="2">
    <source>
        <dbReference type="ARBA" id="ARBA00022519"/>
    </source>
</evidence>
<organism evidence="6">
    <name type="scientific">hydrothermal vent metagenome</name>
    <dbReference type="NCBI Taxonomy" id="652676"/>
    <lineage>
        <taxon>unclassified sequences</taxon>
        <taxon>metagenomes</taxon>
        <taxon>ecological metagenomes</taxon>
    </lineage>
</organism>
<dbReference type="AlphaFoldDB" id="A0A3B0ZV83"/>
<keyword evidence="4" id="KW-1133">Transmembrane helix</keyword>
<dbReference type="InterPro" id="IPR010664">
    <property type="entry name" value="LipoPS_assembly_LptC-rel"/>
</dbReference>
<evidence type="ECO:0008006" key="7">
    <source>
        <dbReference type="Google" id="ProtNLM"/>
    </source>
</evidence>
<dbReference type="GO" id="GO:0030288">
    <property type="term" value="C:outer membrane-bounded periplasmic space"/>
    <property type="evidence" value="ECO:0007669"/>
    <property type="project" value="TreeGrafter"/>
</dbReference>
<reference evidence="6" key="1">
    <citation type="submission" date="2018-06" db="EMBL/GenBank/DDBJ databases">
        <authorList>
            <person name="Zhirakovskaya E."/>
        </authorList>
    </citation>
    <scope>NUCLEOTIDE SEQUENCE</scope>
</reference>
<name>A0A3B0ZV83_9ZZZZ</name>
<evidence type="ECO:0000256" key="4">
    <source>
        <dbReference type="ARBA" id="ARBA00022989"/>
    </source>
</evidence>
<dbReference type="HAMAP" id="MF_01915">
    <property type="entry name" value="LPS_assembly_LptC"/>
    <property type="match status" value="1"/>
</dbReference>
<keyword evidence="5" id="KW-0472">Membrane</keyword>
<dbReference type="NCBIfam" id="TIGR04409">
    <property type="entry name" value="LptC_YrbK"/>
    <property type="match status" value="1"/>
</dbReference>
<sequence length="188" mass="21339">MSKSHYIFLLIIVLVIATLTYKLSTNVEDTFSPLDPSLRHDPDYFISDFITTMYDAEGIANYYLKGKYMEHFPDDDTFEIDALEIKYNDQNNQSWITTSNKGLGLKNIEVLHLSGNVKIENQPVDPDKKLILLTDKLRIDFKTRQATTDAMVKISGKSSTINAIGMKIDLNKGIVKLKSQARGQYVPN</sequence>